<dbReference type="GO" id="GO:0016020">
    <property type="term" value="C:membrane"/>
    <property type="evidence" value="ECO:0007669"/>
    <property type="project" value="UniProtKB-SubCell"/>
</dbReference>
<feature type="transmembrane region" description="Helical" evidence="5">
    <location>
        <begin position="130"/>
        <end position="148"/>
    </location>
</feature>
<dbReference type="InterPro" id="IPR036691">
    <property type="entry name" value="Endo/exonu/phosph_ase_sf"/>
</dbReference>
<evidence type="ECO:0000313" key="8">
    <source>
        <dbReference type="EMBL" id="OIQ65964.1"/>
    </source>
</evidence>
<dbReference type="InterPro" id="IPR037493">
    <property type="entry name" value="ExoIII-like"/>
</dbReference>
<keyword evidence="3 5" id="KW-1133">Transmembrane helix</keyword>
<evidence type="ECO:0000256" key="3">
    <source>
        <dbReference type="ARBA" id="ARBA00022989"/>
    </source>
</evidence>
<evidence type="ECO:0000256" key="4">
    <source>
        <dbReference type="ARBA" id="ARBA00023136"/>
    </source>
</evidence>
<keyword evidence="4 5" id="KW-0472">Membrane</keyword>
<dbReference type="Pfam" id="PF03372">
    <property type="entry name" value="Exo_endo_phos"/>
    <property type="match status" value="1"/>
</dbReference>
<evidence type="ECO:0000256" key="2">
    <source>
        <dbReference type="ARBA" id="ARBA00022692"/>
    </source>
</evidence>
<dbReference type="GO" id="GO:0008311">
    <property type="term" value="F:double-stranded DNA 3'-5' DNA exonuclease activity"/>
    <property type="evidence" value="ECO:0007669"/>
    <property type="project" value="UniProtKB-EC"/>
</dbReference>
<comment type="caution">
    <text evidence="8">The sequence shown here is derived from an EMBL/GenBank/DDBJ whole genome shotgun (WGS) entry which is preliminary data.</text>
</comment>
<dbReference type="PANTHER" id="PTHR43250:SF2">
    <property type="entry name" value="EXODEOXYRIBONUCLEASE III"/>
    <property type="match status" value="1"/>
</dbReference>
<dbReference type="Pfam" id="PF04932">
    <property type="entry name" value="Wzy_C"/>
    <property type="match status" value="1"/>
</dbReference>
<proteinExistence type="predicted"/>
<name>A0A1J5PEL6_9ZZZZ</name>
<comment type="subcellular location">
    <subcellularLocation>
        <location evidence="1">Membrane</location>
        <topology evidence="1">Multi-pass membrane protein</topology>
    </subcellularLocation>
</comment>
<dbReference type="PROSITE" id="PS00728">
    <property type="entry name" value="AP_NUCLEASE_F1_3"/>
    <property type="match status" value="1"/>
</dbReference>
<gene>
    <name evidence="8" type="primary">xthA_13</name>
    <name evidence="8" type="ORF">GALL_524730</name>
</gene>
<keyword evidence="8" id="KW-0378">Hydrolase</keyword>
<dbReference type="GO" id="GO:0004519">
    <property type="term" value="F:endonuclease activity"/>
    <property type="evidence" value="ECO:0007669"/>
    <property type="project" value="InterPro"/>
</dbReference>
<dbReference type="GO" id="GO:0006281">
    <property type="term" value="P:DNA repair"/>
    <property type="evidence" value="ECO:0007669"/>
    <property type="project" value="InterPro"/>
</dbReference>
<reference evidence="8" key="1">
    <citation type="submission" date="2016-10" db="EMBL/GenBank/DDBJ databases">
        <title>Sequence of Gallionella enrichment culture.</title>
        <authorList>
            <person name="Poehlein A."/>
            <person name="Muehling M."/>
            <person name="Daniel R."/>
        </authorList>
    </citation>
    <scope>NUCLEOTIDE SEQUENCE</scope>
</reference>
<evidence type="ECO:0000259" key="7">
    <source>
        <dbReference type="Pfam" id="PF04932"/>
    </source>
</evidence>
<accession>A0A1J5PEL6</accession>
<organism evidence="8">
    <name type="scientific">mine drainage metagenome</name>
    <dbReference type="NCBI Taxonomy" id="410659"/>
    <lineage>
        <taxon>unclassified sequences</taxon>
        <taxon>metagenomes</taxon>
        <taxon>ecological metagenomes</taxon>
    </lineage>
</organism>
<feature type="transmembrane region" description="Helical" evidence="5">
    <location>
        <begin position="99"/>
        <end position="118"/>
    </location>
</feature>
<keyword evidence="2 5" id="KW-0812">Transmembrane</keyword>
<dbReference type="GO" id="GO:0003677">
    <property type="term" value="F:DNA binding"/>
    <property type="evidence" value="ECO:0007669"/>
    <property type="project" value="InterPro"/>
</dbReference>
<dbReference type="InterPro" id="IPR020848">
    <property type="entry name" value="AP_endonuclease_F1_CS"/>
</dbReference>
<protein>
    <submittedName>
        <fullName evidence="8">Exodeoxyribonuclease III</fullName>
        <ecNumber evidence="8">3.1.11.2</ecNumber>
    </submittedName>
</protein>
<dbReference type="EMBL" id="MLJW01006930">
    <property type="protein sequence ID" value="OIQ65964.1"/>
    <property type="molecule type" value="Genomic_DNA"/>
</dbReference>
<sequence length="243" mass="26638">MFVLGSLPCGNAKIIAENNGTTALQRSFMRAASLKQPAEYTEGSASVRVTLWKATARMITAHPLVGVGAGAWEVQIPLYLSNEIDFYPHNEVLQLLAEYGLLVGGLFLAVLFACLLLAAGKTWRLSGANLTEAPLRALILCSLLALLIVSNAEFPWHLATTCALLALGLHDAHRLFAQPAKSYSWWDYRDLAWRRNHGMRIDHILVSHALRPRVSACWIDKTPRNNERPSDHAPVVVAIGAAP</sequence>
<evidence type="ECO:0000256" key="1">
    <source>
        <dbReference type="ARBA" id="ARBA00004141"/>
    </source>
</evidence>
<dbReference type="EC" id="3.1.11.2" evidence="8"/>
<feature type="domain" description="O-antigen ligase-related" evidence="7">
    <location>
        <begin position="28"/>
        <end position="108"/>
    </location>
</feature>
<dbReference type="InterPro" id="IPR007016">
    <property type="entry name" value="O-antigen_ligase-rel_domated"/>
</dbReference>
<dbReference type="AlphaFoldDB" id="A0A1J5PEL6"/>
<dbReference type="Gene3D" id="3.60.10.10">
    <property type="entry name" value="Endonuclease/exonuclease/phosphatase"/>
    <property type="match status" value="1"/>
</dbReference>
<feature type="domain" description="Endonuclease/exonuclease/phosphatase" evidence="6">
    <location>
        <begin position="165"/>
        <end position="232"/>
    </location>
</feature>
<evidence type="ECO:0000259" key="6">
    <source>
        <dbReference type="Pfam" id="PF03372"/>
    </source>
</evidence>
<dbReference type="InterPro" id="IPR005135">
    <property type="entry name" value="Endo/exonuclease/phosphatase"/>
</dbReference>
<dbReference type="PANTHER" id="PTHR43250">
    <property type="entry name" value="EXODEOXYRIBONUCLEASE III"/>
    <property type="match status" value="1"/>
</dbReference>
<dbReference type="SUPFAM" id="SSF56219">
    <property type="entry name" value="DNase I-like"/>
    <property type="match status" value="1"/>
</dbReference>
<evidence type="ECO:0000256" key="5">
    <source>
        <dbReference type="SAM" id="Phobius"/>
    </source>
</evidence>